<comment type="caution">
    <text evidence="1">The sequence shown here is derived from an EMBL/GenBank/DDBJ whole genome shotgun (WGS) entry which is preliminary data.</text>
</comment>
<reference evidence="1 2" key="1">
    <citation type="submission" date="2019-03" db="EMBL/GenBank/DDBJ databases">
        <title>First draft genome of Liparis tanakae, snailfish: a comprehensive survey of snailfish specific genes.</title>
        <authorList>
            <person name="Kim W."/>
            <person name="Song I."/>
            <person name="Jeong J.-H."/>
            <person name="Kim D."/>
            <person name="Kim S."/>
            <person name="Ryu S."/>
            <person name="Song J.Y."/>
            <person name="Lee S.K."/>
        </authorList>
    </citation>
    <scope>NUCLEOTIDE SEQUENCE [LARGE SCALE GENOMIC DNA]</scope>
    <source>
        <tissue evidence="1">Muscle</tissue>
    </source>
</reference>
<evidence type="ECO:0000313" key="1">
    <source>
        <dbReference type="EMBL" id="TNN48583.1"/>
    </source>
</evidence>
<name>A0A4Z2G6Q6_9TELE</name>
<proteinExistence type="predicted"/>
<protein>
    <submittedName>
        <fullName evidence="1">Uncharacterized protein</fullName>
    </submittedName>
</protein>
<accession>A0A4Z2G6Q6</accession>
<organism evidence="1 2">
    <name type="scientific">Liparis tanakae</name>
    <name type="common">Tanaka's snailfish</name>
    <dbReference type="NCBI Taxonomy" id="230148"/>
    <lineage>
        <taxon>Eukaryota</taxon>
        <taxon>Metazoa</taxon>
        <taxon>Chordata</taxon>
        <taxon>Craniata</taxon>
        <taxon>Vertebrata</taxon>
        <taxon>Euteleostomi</taxon>
        <taxon>Actinopterygii</taxon>
        <taxon>Neopterygii</taxon>
        <taxon>Teleostei</taxon>
        <taxon>Neoteleostei</taxon>
        <taxon>Acanthomorphata</taxon>
        <taxon>Eupercaria</taxon>
        <taxon>Perciformes</taxon>
        <taxon>Cottioidei</taxon>
        <taxon>Cottales</taxon>
        <taxon>Liparidae</taxon>
        <taxon>Liparis</taxon>
    </lineage>
</organism>
<dbReference type="Proteomes" id="UP000314294">
    <property type="component" value="Unassembled WGS sequence"/>
</dbReference>
<gene>
    <name evidence="1" type="ORF">EYF80_041235</name>
</gene>
<keyword evidence="2" id="KW-1185">Reference proteome</keyword>
<dbReference type="EMBL" id="SRLO01000691">
    <property type="protein sequence ID" value="TNN48583.1"/>
    <property type="molecule type" value="Genomic_DNA"/>
</dbReference>
<evidence type="ECO:0000313" key="2">
    <source>
        <dbReference type="Proteomes" id="UP000314294"/>
    </source>
</evidence>
<dbReference type="AlphaFoldDB" id="A0A4Z2G6Q6"/>
<sequence length="66" mass="7181">MVPCSCRSPKLNVHVQAALSGRSPGVTGLTFSVLFQAVIFSVKRAQKSSEPEGDIRRGWDPVCECF</sequence>